<organism evidence="1 2">
    <name type="scientific">Purpureocillium lilacinum</name>
    <name type="common">Paecilomyces lilacinus</name>
    <dbReference type="NCBI Taxonomy" id="33203"/>
    <lineage>
        <taxon>Eukaryota</taxon>
        <taxon>Fungi</taxon>
        <taxon>Dikarya</taxon>
        <taxon>Ascomycota</taxon>
        <taxon>Pezizomycotina</taxon>
        <taxon>Sordariomycetes</taxon>
        <taxon>Hypocreomycetidae</taxon>
        <taxon>Hypocreales</taxon>
        <taxon>Ophiocordycipitaceae</taxon>
        <taxon>Purpureocillium</taxon>
    </lineage>
</organism>
<dbReference type="EMBL" id="JBGNUJ010000012">
    <property type="protein sequence ID" value="KAL3953053.1"/>
    <property type="molecule type" value="Genomic_DNA"/>
</dbReference>
<gene>
    <name evidence="1" type="ORF">ACCO45_012996</name>
</gene>
<proteinExistence type="predicted"/>
<accession>A0ACC4DAB0</accession>
<dbReference type="Proteomes" id="UP001638806">
    <property type="component" value="Unassembled WGS sequence"/>
</dbReference>
<protein>
    <submittedName>
        <fullName evidence="1">Uncharacterized protein</fullName>
    </submittedName>
</protein>
<evidence type="ECO:0000313" key="1">
    <source>
        <dbReference type="EMBL" id="KAL3953053.1"/>
    </source>
</evidence>
<keyword evidence="2" id="KW-1185">Reference proteome</keyword>
<evidence type="ECO:0000313" key="2">
    <source>
        <dbReference type="Proteomes" id="UP001638806"/>
    </source>
</evidence>
<name>A0ACC4DAB0_PURLI</name>
<comment type="caution">
    <text evidence="1">The sequence shown here is derived from an EMBL/GenBank/DDBJ whole genome shotgun (WGS) entry which is preliminary data.</text>
</comment>
<sequence length="246" mass="26687">MYAREAKVQGLKSRAAFKLLEVDAKYRLFRPGQTVVDLGYAPGSWSQVAMERTRPHGRVVGIDLIPAQPPRGVATFQGDFLSPQVQALVRDFILRTHKPRSGPPPKRKPAEDGDGRSSSSDVGEVSDAAAAGEALAQPSYIDQERHMGEVPEANSDATPAKSSGMAIVDVVLSDMLMNTSGNAFRDHAGSMDLCNAALQFASDTLRPGGLFAKVHREKPESSRSESKEAYFIALRRKHGVVVEEEE</sequence>
<reference evidence="1" key="1">
    <citation type="submission" date="2024-12" db="EMBL/GenBank/DDBJ databases">
        <title>Comparative genomics and development of molecular markers within Purpureocillium lilacinum and among Purpureocillium species.</title>
        <authorList>
            <person name="Yeh Z.-Y."/>
            <person name="Ni N.-T."/>
            <person name="Lo P.-H."/>
            <person name="Mushyakhwo K."/>
            <person name="Lin C.-F."/>
            <person name="Nai Y.-S."/>
        </authorList>
    </citation>
    <scope>NUCLEOTIDE SEQUENCE</scope>
    <source>
        <strain evidence="1">NCHU-NPUST-175</strain>
    </source>
</reference>